<dbReference type="PANTHER" id="PTHR23308">
    <property type="entry name" value="NUCLEAR INHIBITOR OF PROTEIN PHOSPHATASE-1"/>
    <property type="match status" value="1"/>
</dbReference>
<evidence type="ECO:0000256" key="11">
    <source>
        <dbReference type="SAM" id="MobiDB-lite"/>
    </source>
</evidence>
<dbReference type="InterPro" id="IPR008984">
    <property type="entry name" value="SMAD_FHA_dom_sf"/>
</dbReference>
<dbReference type="PROSITE" id="PS50137">
    <property type="entry name" value="DS_RBD"/>
    <property type="match status" value="1"/>
</dbReference>
<dbReference type="InterPro" id="IPR000253">
    <property type="entry name" value="FHA_dom"/>
</dbReference>
<evidence type="ECO:0000256" key="6">
    <source>
        <dbReference type="ARBA" id="ARBA00022989"/>
    </source>
</evidence>
<dbReference type="Pfam" id="PF03368">
    <property type="entry name" value="Dicer_dimer"/>
    <property type="match status" value="1"/>
</dbReference>
<evidence type="ECO:0000256" key="7">
    <source>
        <dbReference type="ARBA" id="ARBA00023034"/>
    </source>
</evidence>
<evidence type="ECO:0008006" key="17">
    <source>
        <dbReference type="Google" id="ProtNLM"/>
    </source>
</evidence>
<dbReference type="GO" id="GO:0016891">
    <property type="term" value="F:RNA endonuclease activity producing 5'-phosphomonoesters, hydrolytic mechanism"/>
    <property type="evidence" value="ECO:0007669"/>
    <property type="project" value="InterPro"/>
</dbReference>
<keyword evidence="7" id="KW-0333">Golgi apparatus</keyword>
<dbReference type="InterPro" id="IPR005034">
    <property type="entry name" value="Dicer_dimerisation"/>
</dbReference>
<keyword evidence="10" id="KW-0175">Coiled coil</keyword>
<name>A0A9P7ZXL3_MORAP</name>
<dbReference type="CDD" id="cd22677">
    <property type="entry name" value="FHA_Kanadaptin"/>
    <property type="match status" value="1"/>
</dbReference>
<dbReference type="InterPro" id="IPR050923">
    <property type="entry name" value="Cell_Proc_Reg/RNA_Proc"/>
</dbReference>
<feature type="region of interest" description="Disordered" evidence="11">
    <location>
        <begin position="63"/>
        <end position="91"/>
    </location>
</feature>
<comment type="function">
    <text evidence="1">Involved in the early part of the secretory pathway.</text>
</comment>
<evidence type="ECO:0000256" key="5">
    <source>
        <dbReference type="ARBA" id="ARBA00022729"/>
    </source>
</evidence>
<evidence type="ECO:0000313" key="15">
    <source>
        <dbReference type="EMBL" id="KAG9319580.1"/>
    </source>
</evidence>
<keyword evidence="6" id="KW-1133">Transmembrane helix</keyword>
<dbReference type="GO" id="GO:0003723">
    <property type="term" value="F:RNA binding"/>
    <property type="evidence" value="ECO:0007669"/>
    <property type="project" value="UniProtKB-UniRule"/>
</dbReference>
<dbReference type="PROSITE" id="PS50006">
    <property type="entry name" value="FHA_DOMAIN"/>
    <property type="match status" value="1"/>
</dbReference>
<dbReference type="CDD" id="cd19856">
    <property type="entry name" value="DSRM_Kanadaptin"/>
    <property type="match status" value="1"/>
</dbReference>
<evidence type="ECO:0000256" key="1">
    <source>
        <dbReference type="ARBA" id="ARBA00002154"/>
    </source>
</evidence>
<protein>
    <recommendedName>
        <fullName evidence="17">FHA domain-containing protein</fullName>
    </recommendedName>
</protein>
<keyword evidence="4" id="KW-0812">Transmembrane</keyword>
<dbReference type="SUPFAM" id="SSF49879">
    <property type="entry name" value="SMAD/FHA domain"/>
    <property type="match status" value="1"/>
</dbReference>
<dbReference type="EMBL" id="JAIFTL010000418">
    <property type="protein sequence ID" value="KAG9319580.1"/>
    <property type="molecule type" value="Genomic_DNA"/>
</dbReference>
<dbReference type="Proteomes" id="UP000717515">
    <property type="component" value="Unassembled WGS sequence"/>
</dbReference>
<dbReference type="SUPFAM" id="SSF54768">
    <property type="entry name" value="dsRNA-binding domain-like"/>
    <property type="match status" value="1"/>
</dbReference>
<feature type="domain" description="FHA" evidence="13">
    <location>
        <begin position="198"/>
        <end position="248"/>
    </location>
</feature>
<dbReference type="SMART" id="SM00358">
    <property type="entry name" value="DSRM"/>
    <property type="match status" value="1"/>
</dbReference>
<evidence type="ECO:0000256" key="8">
    <source>
        <dbReference type="ARBA" id="ARBA00023136"/>
    </source>
</evidence>
<comment type="caution">
    <text evidence="15">The sequence shown here is derived from an EMBL/GenBank/DDBJ whole genome shotgun (WGS) entry which is preliminary data.</text>
</comment>
<accession>A0A9P7ZXL3</accession>
<feature type="region of interest" description="Disordered" evidence="11">
    <location>
        <begin position="293"/>
        <end position="349"/>
    </location>
</feature>
<gene>
    <name evidence="15" type="ORF">KVV02_007706</name>
</gene>
<dbReference type="Pfam" id="PF06842">
    <property type="entry name" value="DUF1242"/>
    <property type="match status" value="1"/>
</dbReference>
<keyword evidence="5 12" id="KW-0732">Signal</keyword>
<sequence length="622" mass="69229">MSALFNFQSLLLVILLVICTCTYVQSQTNLLDRNKNGVLGIFWKAARIGERLSPYVSLAFPQGPVRSSQSSGTDSSTNGSDDNLPQGNQASPAGAEAVFAMPTAPVKKSAMLPPPPPPPPLFPRDDEDLESPNTDAPLVSSQSIAPPPSRDSKPAGNAPPLKYHKPAWSGYPNQQFFFEVIKNGVIVDRVMAPEKEFLVIGRLPLCDLEMEHPSLSRYHAIIQFKSNGECFIYDLNSSHGTKLNKSKIPPQMHVALKPGDQLRFGESTRIYLFQTEQEVDQEEEDRKMVASMIERQNRTKENSQKQQTKDEDDGCNWGMQEDAEDDDDDDDAAMDGSVRRPVDPDAYYRKDPKKALRNYLESKGFNCEFEIEEEGPGHAREYTARIRLPIETSMGPVYGQATTGKKRDAEREAALDACIQLDSRGMLGHNSSGEASAKPRGKKVEYSDDDDDDDFYDRTTKKKIAAKKTEQKADTHESLLEKHKDLLVKMSQLEIRIQEYDASAAERKRLEESGDLDAYMASLEKSGGDSKAKMQQTLASMKKEEKQLLQLIEYTKPIDFMAKIKAGASGSSADMKSSRSESFYETKEIQNVKRQHESDVAAEEAATVKKPRVLGPAMPPPS</sequence>
<dbReference type="Gene3D" id="2.60.200.20">
    <property type="match status" value="1"/>
</dbReference>
<evidence type="ECO:0000256" key="2">
    <source>
        <dbReference type="ARBA" id="ARBA00004614"/>
    </source>
</evidence>
<feature type="compositionally biased region" description="Acidic residues" evidence="11">
    <location>
        <begin position="321"/>
        <end position="333"/>
    </location>
</feature>
<evidence type="ECO:0000256" key="3">
    <source>
        <dbReference type="ARBA" id="ARBA00008961"/>
    </source>
</evidence>
<feature type="compositionally biased region" description="Pro residues" evidence="11">
    <location>
        <begin position="112"/>
        <end position="122"/>
    </location>
</feature>
<dbReference type="InterPro" id="IPR009653">
    <property type="entry name" value="Ksh1"/>
</dbReference>
<feature type="compositionally biased region" description="Polar residues" evidence="11">
    <location>
        <begin position="131"/>
        <end position="144"/>
    </location>
</feature>
<feature type="chain" id="PRO_5040441383" description="FHA domain-containing protein" evidence="12">
    <location>
        <begin position="27"/>
        <end position="622"/>
    </location>
</feature>
<feature type="compositionally biased region" description="Low complexity" evidence="11">
    <location>
        <begin position="67"/>
        <end position="83"/>
    </location>
</feature>
<feature type="coiled-coil region" evidence="10">
    <location>
        <begin position="466"/>
        <end position="496"/>
    </location>
</feature>
<feature type="region of interest" description="Disordered" evidence="11">
    <location>
        <begin position="567"/>
        <end position="622"/>
    </location>
</feature>
<proteinExistence type="inferred from homology"/>
<dbReference type="AlphaFoldDB" id="A0A9P7ZXL3"/>
<keyword evidence="9" id="KW-0694">RNA-binding</keyword>
<feature type="domain" description="DRBM" evidence="14">
    <location>
        <begin position="351"/>
        <end position="423"/>
    </location>
</feature>
<dbReference type="Pfam" id="PF00498">
    <property type="entry name" value="FHA"/>
    <property type="match status" value="1"/>
</dbReference>
<dbReference type="SMART" id="SM00240">
    <property type="entry name" value="FHA"/>
    <property type="match status" value="1"/>
</dbReference>
<reference evidence="15" key="1">
    <citation type="submission" date="2021-07" db="EMBL/GenBank/DDBJ databases">
        <title>Draft genome of Mortierella alpina, strain LL118, isolated from an aspen leaf litter sample.</title>
        <authorList>
            <person name="Yang S."/>
            <person name="Vinatzer B.A."/>
        </authorList>
    </citation>
    <scope>NUCLEOTIDE SEQUENCE</scope>
    <source>
        <strain evidence="15">LL118</strain>
    </source>
</reference>
<feature type="region of interest" description="Disordered" evidence="11">
    <location>
        <begin position="424"/>
        <end position="455"/>
    </location>
</feature>
<dbReference type="InterPro" id="IPR014720">
    <property type="entry name" value="dsRBD_dom"/>
</dbReference>
<keyword evidence="8" id="KW-0472">Membrane</keyword>
<evidence type="ECO:0000256" key="10">
    <source>
        <dbReference type="SAM" id="Coils"/>
    </source>
</evidence>
<feature type="compositionally biased region" description="Basic and acidic residues" evidence="11">
    <location>
        <begin position="337"/>
        <end position="349"/>
    </location>
</feature>
<feature type="compositionally biased region" description="Basic and acidic residues" evidence="11">
    <location>
        <begin position="295"/>
        <end position="309"/>
    </location>
</feature>
<comment type="similarity">
    <text evidence="3">Belongs to the KISH family.</text>
</comment>
<feature type="region of interest" description="Disordered" evidence="11">
    <location>
        <begin position="107"/>
        <end position="161"/>
    </location>
</feature>
<organism evidence="15 16">
    <name type="scientific">Mortierella alpina</name>
    <name type="common">Oleaginous fungus</name>
    <name type="synonym">Mortierella renispora</name>
    <dbReference type="NCBI Taxonomy" id="64518"/>
    <lineage>
        <taxon>Eukaryota</taxon>
        <taxon>Fungi</taxon>
        <taxon>Fungi incertae sedis</taxon>
        <taxon>Mucoromycota</taxon>
        <taxon>Mortierellomycotina</taxon>
        <taxon>Mortierellomycetes</taxon>
        <taxon>Mortierellales</taxon>
        <taxon>Mortierellaceae</taxon>
        <taxon>Mortierella</taxon>
    </lineage>
</organism>
<evidence type="ECO:0000259" key="13">
    <source>
        <dbReference type="PROSITE" id="PS50006"/>
    </source>
</evidence>
<comment type="subcellular location">
    <subcellularLocation>
        <location evidence="2">Golgi apparatus membrane</location>
        <topology evidence="2">Single-pass type I membrane protein</topology>
    </subcellularLocation>
</comment>
<dbReference type="Gene3D" id="3.30.160.20">
    <property type="match status" value="1"/>
</dbReference>
<dbReference type="GO" id="GO:0000139">
    <property type="term" value="C:Golgi membrane"/>
    <property type="evidence" value="ECO:0007669"/>
    <property type="project" value="UniProtKB-SubCell"/>
</dbReference>
<evidence type="ECO:0000256" key="12">
    <source>
        <dbReference type="SAM" id="SignalP"/>
    </source>
</evidence>
<evidence type="ECO:0000256" key="9">
    <source>
        <dbReference type="PROSITE-ProRule" id="PRU00266"/>
    </source>
</evidence>
<evidence type="ECO:0000256" key="4">
    <source>
        <dbReference type="ARBA" id="ARBA00022692"/>
    </source>
</evidence>
<feature type="compositionally biased region" description="Basic and acidic residues" evidence="11">
    <location>
        <begin position="576"/>
        <end position="599"/>
    </location>
</feature>
<evidence type="ECO:0000259" key="14">
    <source>
        <dbReference type="PROSITE" id="PS50137"/>
    </source>
</evidence>
<feature type="signal peptide" evidence="12">
    <location>
        <begin position="1"/>
        <end position="26"/>
    </location>
</feature>
<evidence type="ECO:0000313" key="16">
    <source>
        <dbReference type="Proteomes" id="UP000717515"/>
    </source>
</evidence>